<evidence type="ECO:0000256" key="9">
    <source>
        <dbReference type="SAM" id="SignalP"/>
    </source>
</evidence>
<feature type="transmembrane region" description="Helical" evidence="8">
    <location>
        <begin position="507"/>
        <end position="527"/>
    </location>
</feature>
<keyword evidence="5 8" id="KW-1133">Transmembrane helix</keyword>
<evidence type="ECO:0000259" key="10">
    <source>
        <dbReference type="SMART" id="SM01320"/>
    </source>
</evidence>
<feature type="transmembrane region" description="Helical" evidence="8">
    <location>
        <begin position="570"/>
        <end position="592"/>
    </location>
</feature>
<evidence type="ECO:0000256" key="4">
    <source>
        <dbReference type="ARBA" id="ARBA00022729"/>
    </source>
</evidence>
<evidence type="ECO:0000256" key="7">
    <source>
        <dbReference type="SAM" id="MobiDB-lite"/>
    </source>
</evidence>
<dbReference type="PANTHER" id="PTHR31145">
    <property type="entry name" value="INTEGRAL MEMBRANE PROTEIN (AFU_ORTHOLOGUE AFUA_7G01610)"/>
    <property type="match status" value="1"/>
</dbReference>
<evidence type="ECO:0000256" key="3">
    <source>
        <dbReference type="ARBA" id="ARBA00022692"/>
    </source>
</evidence>
<accession>A0ABR3P5H8</accession>
<feature type="compositionally biased region" description="Low complexity" evidence="7">
    <location>
        <begin position="1030"/>
        <end position="1040"/>
    </location>
</feature>
<proteinExistence type="inferred from homology"/>
<dbReference type="Pfam" id="PF14558">
    <property type="entry name" value="TRP_N"/>
    <property type="match status" value="1"/>
</dbReference>
<sequence>MSNTTKTRMLVRLSVWMMLMLLLESATAVFINFDNCLDPNIIISNPLQLQFIPLYVDARFDESAPNHNLNITVYGNVSGQAVVGNYPPATDPSWTNPNDTFGKILDVSPSNNHFSTLFQDFNVLTYSAYDANASQFCQSVVGGECPLAPSFSSLGGNYSDPYSLSAFSVGHNFHSSYAFATFAATLRVQSGDAGAPDLACISANITPALGGTLVGLLTYLPVAVLCFVAIGTAAAAVYSPWGSTDPFKWTTNYGRDEDLLRLVTPGFNDCLQYIQFIFLTGALTLNYPGFYQPATRNVAWSALLFNESFVSHGAGTQSLSDGIYFTNGTYGMTRMSQLIGMTAVRDTWACMAIWLVVLCAIAVVICQIGFLSRWLYRFLTSTSEEDLRSKNWPLSGGMVVRVIFNYFLLPVVSISMFQLVIAARSTAAVVACSVILLLAIIVFAGWILILIFRTKPRAYLFDDLPTVLLYGSLYNTYSDEAAPFALIPAVLTFMRGVAIGAVQPSGIAQIIVLAICEVVLILTLHAFKPFHSPTHMNAYHTFFAAARLAAILLSVAFVPSLGVTEGPKGWIGYAILLLHAAVLVFGFFINAIQTLIEVGARMAGAGGDPQHGAQRGGLISYSWRQLAKREPGKGRANSMTSDAAMLANDSDAKSLNLMGGTRSRSMSASSQMLLNQQLDPRSSGFDNFDQDYATSQGLETPGASNAAGSVIPGSASSVAGPTGAKRPILGIKTEQPLSDPYYRPPRARRNTNDILTPGAKSRHSGEWTKAPYMDSPAHSSKAGAERDSLEHDTPVPAYLRSHHRGASDTDLGDLPRERTDYAVREVDFYYGVRGPALSEGGPTRKLKTGPADPMGPVSNASSWFQRLFKGKSKETGKGFEVVRSSRMPPTMSRDQQGDRFGDDPDEGEELQTSPPMNYPPYRDSPEVGQSRQVSGGAERDVSDSPDVVRVRNPERRIPSGITTRLDGTWDPDSSDDQDSDDDEDAAREARRRSSPFSLPAIVRSGSFNLGDHHYQSVDAPTAASAAAAAAGGDGATMPTTIAPPAPSVPRKNSRRNSSAGTNTYIPHHPRFQNSLGGAEFEDLDRPTSMGTVSHRNTGDATVFQNVRAAHIGQGDSAEFISEEERAMSMRGDLESGLSRPPLQQQQQQEQ</sequence>
<dbReference type="EMBL" id="JBFMKM010000014">
    <property type="protein sequence ID" value="KAL1297956.1"/>
    <property type="molecule type" value="Genomic_DNA"/>
</dbReference>
<dbReference type="PANTHER" id="PTHR31145:SF6">
    <property type="entry name" value="INTEGRAL MEMBRANE PROTEIN (AFU_ORTHOLOGUE AFUA_7G01610)"/>
    <property type="match status" value="1"/>
</dbReference>
<feature type="region of interest" description="Disordered" evidence="7">
    <location>
        <begin position="836"/>
        <end position="857"/>
    </location>
</feature>
<comment type="similarity">
    <text evidence="2">Belongs to the transient receptor potential (TRP) ion channel family.</text>
</comment>
<feature type="compositionally biased region" description="Polar residues" evidence="7">
    <location>
        <begin position="1055"/>
        <end position="1064"/>
    </location>
</feature>
<keyword evidence="3 8" id="KW-0812">Transmembrane</keyword>
<name>A0ABR3P5H8_9PEZI</name>
<feature type="region of interest" description="Disordered" evidence="7">
    <location>
        <begin position="679"/>
        <end position="790"/>
    </location>
</feature>
<dbReference type="Pfam" id="PF06011">
    <property type="entry name" value="TRP"/>
    <property type="match status" value="1"/>
</dbReference>
<comment type="subcellular location">
    <subcellularLocation>
        <location evidence="1">Membrane</location>
        <topology evidence="1">Multi-pass membrane protein</topology>
    </subcellularLocation>
</comment>
<feature type="compositionally biased region" description="Polar residues" evidence="7">
    <location>
        <begin position="692"/>
        <end position="707"/>
    </location>
</feature>
<gene>
    <name evidence="11" type="ORF">AAFC00_006465</name>
</gene>
<feature type="compositionally biased region" description="Basic and acidic residues" evidence="7">
    <location>
        <begin position="937"/>
        <end position="957"/>
    </location>
</feature>
<evidence type="ECO:0000256" key="1">
    <source>
        <dbReference type="ARBA" id="ARBA00004141"/>
    </source>
</evidence>
<evidence type="ECO:0000313" key="12">
    <source>
        <dbReference type="Proteomes" id="UP001562354"/>
    </source>
</evidence>
<feature type="transmembrane region" description="Helical" evidence="8">
    <location>
        <begin position="351"/>
        <end position="376"/>
    </location>
</feature>
<dbReference type="GeneID" id="95980164"/>
<dbReference type="RefSeq" id="XP_069197638.1">
    <property type="nucleotide sequence ID" value="XM_069346427.1"/>
</dbReference>
<feature type="compositionally biased region" description="Acidic residues" evidence="7">
    <location>
        <begin position="972"/>
        <end position="985"/>
    </location>
</feature>
<keyword evidence="6 8" id="KW-0472">Membrane</keyword>
<feature type="transmembrane region" description="Helical" evidence="8">
    <location>
        <begin position="539"/>
        <end position="558"/>
    </location>
</feature>
<feature type="transmembrane region" description="Helical" evidence="8">
    <location>
        <begin position="397"/>
        <end position="421"/>
    </location>
</feature>
<keyword evidence="12" id="KW-1185">Reference proteome</keyword>
<feature type="region of interest" description="Disordered" evidence="7">
    <location>
        <begin position="1030"/>
        <end position="1098"/>
    </location>
</feature>
<feature type="region of interest" description="Disordered" evidence="7">
    <location>
        <begin position="1123"/>
        <end position="1150"/>
    </location>
</feature>
<organism evidence="11 12">
    <name type="scientific">Neodothiora populina</name>
    <dbReference type="NCBI Taxonomy" id="2781224"/>
    <lineage>
        <taxon>Eukaryota</taxon>
        <taxon>Fungi</taxon>
        <taxon>Dikarya</taxon>
        <taxon>Ascomycota</taxon>
        <taxon>Pezizomycotina</taxon>
        <taxon>Dothideomycetes</taxon>
        <taxon>Dothideomycetidae</taxon>
        <taxon>Dothideales</taxon>
        <taxon>Dothioraceae</taxon>
        <taxon>Neodothiora</taxon>
    </lineage>
</organism>
<dbReference type="InterPro" id="IPR032800">
    <property type="entry name" value="TRP_N"/>
</dbReference>
<comment type="caution">
    <text evidence="11">The sequence shown here is derived from an EMBL/GenBank/DDBJ whole genome shotgun (WGS) entry which is preliminary data.</text>
</comment>
<evidence type="ECO:0000256" key="6">
    <source>
        <dbReference type="ARBA" id="ARBA00023136"/>
    </source>
</evidence>
<reference evidence="11 12" key="1">
    <citation type="submission" date="2024-07" db="EMBL/GenBank/DDBJ databases">
        <title>Draft sequence of the Neodothiora populina.</title>
        <authorList>
            <person name="Drown D.D."/>
            <person name="Schuette U.S."/>
            <person name="Buechlein A.B."/>
            <person name="Rusch D.R."/>
            <person name="Winton L.W."/>
            <person name="Adams G.A."/>
        </authorList>
    </citation>
    <scope>NUCLEOTIDE SEQUENCE [LARGE SCALE GENOMIC DNA]</scope>
    <source>
        <strain evidence="11 12">CPC 39397</strain>
    </source>
</reference>
<feature type="chain" id="PRO_5045319750" description="ML-like domain-containing protein" evidence="9">
    <location>
        <begin position="29"/>
        <end position="1150"/>
    </location>
</feature>
<feature type="transmembrane region" description="Helical" evidence="8">
    <location>
        <begin position="427"/>
        <end position="452"/>
    </location>
</feature>
<feature type="signal peptide" evidence="9">
    <location>
        <begin position="1"/>
        <end position="28"/>
    </location>
</feature>
<keyword evidence="4 9" id="KW-0732">Signal</keyword>
<evidence type="ECO:0000256" key="8">
    <source>
        <dbReference type="SAM" id="Phobius"/>
    </source>
</evidence>
<protein>
    <recommendedName>
        <fullName evidence="10">ML-like domain-containing protein</fullName>
    </recommendedName>
</protein>
<dbReference type="InterPro" id="IPR010308">
    <property type="entry name" value="TRP_C"/>
</dbReference>
<evidence type="ECO:0000256" key="2">
    <source>
        <dbReference type="ARBA" id="ARBA00010642"/>
    </source>
</evidence>
<feature type="region of interest" description="Disordered" evidence="7">
    <location>
        <begin position="874"/>
        <end position="997"/>
    </location>
</feature>
<evidence type="ECO:0000256" key="5">
    <source>
        <dbReference type="ARBA" id="ARBA00022989"/>
    </source>
</evidence>
<feature type="domain" description="ML-like" evidence="10">
    <location>
        <begin position="26"/>
        <end position="212"/>
    </location>
</feature>
<feature type="compositionally biased region" description="Polar residues" evidence="7">
    <location>
        <begin position="1088"/>
        <end position="1098"/>
    </location>
</feature>
<dbReference type="Proteomes" id="UP001562354">
    <property type="component" value="Unassembled WGS sequence"/>
</dbReference>
<evidence type="ECO:0000313" key="11">
    <source>
        <dbReference type="EMBL" id="KAL1297956.1"/>
    </source>
</evidence>
<feature type="compositionally biased region" description="Basic and acidic residues" evidence="7">
    <location>
        <begin position="1123"/>
        <end position="1133"/>
    </location>
</feature>
<dbReference type="InterPro" id="IPR040241">
    <property type="entry name" value="TRP_Flc/Pkd2-like"/>
</dbReference>
<feature type="transmembrane region" description="Helical" evidence="8">
    <location>
        <begin position="481"/>
        <end position="501"/>
    </location>
</feature>
<dbReference type="SMART" id="SM01320">
    <property type="entry name" value="TRP_N"/>
    <property type="match status" value="1"/>
</dbReference>